<feature type="region of interest" description="Disordered" evidence="1">
    <location>
        <begin position="320"/>
        <end position="468"/>
    </location>
</feature>
<evidence type="ECO:0000313" key="3">
    <source>
        <dbReference type="Proteomes" id="UP000292702"/>
    </source>
</evidence>
<name>A0A4V2MW98_9APHY</name>
<evidence type="ECO:0008006" key="4">
    <source>
        <dbReference type="Google" id="ProtNLM"/>
    </source>
</evidence>
<feature type="compositionally biased region" description="Polar residues" evidence="1">
    <location>
        <begin position="7"/>
        <end position="35"/>
    </location>
</feature>
<comment type="caution">
    <text evidence="2">The sequence shown here is derived from an EMBL/GenBank/DDBJ whole genome shotgun (WGS) entry which is preliminary data.</text>
</comment>
<dbReference type="Proteomes" id="UP000292702">
    <property type="component" value="Unassembled WGS sequence"/>
</dbReference>
<keyword evidence="3" id="KW-1185">Reference proteome</keyword>
<dbReference type="STRING" id="92696.A0A4V2MW98"/>
<feature type="region of interest" description="Disordered" evidence="1">
    <location>
        <begin position="587"/>
        <end position="645"/>
    </location>
</feature>
<accession>A0A4V2MW98</accession>
<feature type="region of interest" description="Disordered" evidence="1">
    <location>
        <begin position="225"/>
        <end position="290"/>
    </location>
</feature>
<dbReference type="InterPro" id="IPR036887">
    <property type="entry name" value="HTH_APSES_sf"/>
</dbReference>
<feature type="compositionally biased region" description="Polar residues" evidence="1">
    <location>
        <begin position="363"/>
        <end position="392"/>
    </location>
</feature>
<evidence type="ECO:0000313" key="2">
    <source>
        <dbReference type="EMBL" id="TCD65407.1"/>
    </source>
</evidence>
<feature type="compositionally biased region" description="Basic and acidic residues" evidence="1">
    <location>
        <begin position="440"/>
        <end position="454"/>
    </location>
</feature>
<proteinExistence type="predicted"/>
<dbReference type="GO" id="GO:0003677">
    <property type="term" value="F:DNA binding"/>
    <property type="evidence" value="ECO:0007669"/>
    <property type="project" value="InterPro"/>
</dbReference>
<organism evidence="2 3">
    <name type="scientific">Steccherinum ochraceum</name>
    <dbReference type="NCBI Taxonomy" id="92696"/>
    <lineage>
        <taxon>Eukaryota</taxon>
        <taxon>Fungi</taxon>
        <taxon>Dikarya</taxon>
        <taxon>Basidiomycota</taxon>
        <taxon>Agaricomycotina</taxon>
        <taxon>Agaricomycetes</taxon>
        <taxon>Polyporales</taxon>
        <taxon>Steccherinaceae</taxon>
        <taxon>Steccherinum</taxon>
    </lineage>
</organism>
<dbReference type="SUPFAM" id="SSF54616">
    <property type="entry name" value="DNA-binding domain of Mlu1-box binding protein MBP1"/>
    <property type="match status" value="1"/>
</dbReference>
<dbReference type="OrthoDB" id="5597783at2759"/>
<dbReference type="Gene3D" id="3.10.260.10">
    <property type="entry name" value="Transcription regulator HTH, APSES-type DNA-binding domain"/>
    <property type="match status" value="1"/>
</dbReference>
<sequence>MSPVLATPSTTKLNAPSPSTVSHQYGTRIRSNSVIRPSARLRQSPDPPPPRKIKPAPVAKAKPAVIAPEPVPADQPLFPPPNVMLHADDSTSRVFLAVGRALMSVDNCAMTIKDLADVSMKFGLACQNASAAGQAITTYIRNHIIRCDAQEDHPLLLRHTMSGTPSDDELVAALHSRVGGAHCMINVAENRVTNFRRGTVVWYLSKAAGAPCPFARAGITLSDYTENGKVGEAPNSGRERKRERDRMRRAEQCGQKRKRLVRACADRQDSDSESSEDEQRPPKVKLTLRLKRPSAAIASDSRCPSPTTFIITHTSDVIDLSRDDSSDSDAMYCSSSESDDEDEEDEPAPWSNAAGHASPALTHGSQQPVASSSTLPDATRRSFSIPFSTLSVSSPPPDSEDEDDFEYGAAGIRRTASGRSRNESDYPLEDDDEFDSDFLSARDVDMETHWEESPGPRSPSVQFEDGPVVKSEPRDVQGLLDAWDDLDLAVTDRKVVDVVAQAAAAGESDPSHAKEPHMWSWENFTDNPENDFAYIWDQRLSPQVKPELDAAVTLDSLPTFEPLPVTESPLSPYSSYSAATSPRDFVPDDSVSWEDASALSPESAAHKEGEDGILPSSLTKSAEDVASDSVPATFEPATRSLSPCSPSSIPPMMIDINANVFAETQPPLSPQILLSSSPASSSGGSRLDPNARDKVFVYTLEPCVPAIWATELEGVPVYQMMLGSALILRRIDTDYVKISRLHEFLGVDASASAHPDAVEVSQGSTNACGTWVPTGIARQAISDHTVDAFLSEDLETRFPPTLDELRHSVTQGTLPHPFGRHFQSTIDARRHSFPFRLQLEPRAAGMAWEAVEDHLLSVHPPYALASAVAPAKLPVGGTEEAQTPLSPSEEEIFHALCGVSDDWETPLLLP</sequence>
<feature type="compositionally biased region" description="Basic and acidic residues" evidence="1">
    <location>
        <begin position="237"/>
        <end position="251"/>
    </location>
</feature>
<feature type="region of interest" description="Disordered" evidence="1">
    <location>
        <begin position="1"/>
        <end position="58"/>
    </location>
</feature>
<evidence type="ECO:0000256" key="1">
    <source>
        <dbReference type="SAM" id="MobiDB-lite"/>
    </source>
</evidence>
<protein>
    <recommendedName>
        <fullName evidence="4">HTH APSES-type domain-containing protein</fullName>
    </recommendedName>
</protein>
<gene>
    <name evidence="2" type="ORF">EIP91_002706</name>
</gene>
<dbReference type="AlphaFoldDB" id="A0A4V2MW98"/>
<feature type="compositionally biased region" description="Acidic residues" evidence="1">
    <location>
        <begin position="337"/>
        <end position="347"/>
    </location>
</feature>
<feature type="compositionally biased region" description="Acidic residues" evidence="1">
    <location>
        <begin position="426"/>
        <end position="436"/>
    </location>
</feature>
<reference evidence="2 3" key="1">
    <citation type="submission" date="2018-11" db="EMBL/GenBank/DDBJ databases">
        <title>Genome assembly of Steccherinum ochraceum LE-BIN_3174, the white-rot fungus of the Steccherinaceae family (The Residual Polyporoid clade, Polyporales, Basidiomycota).</title>
        <authorList>
            <person name="Fedorova T.V."/>
            <person name="Glazunova O.A."/>
            <person name="Landesman E.O."/>
            <person name="Moiseenko K.V."/>
            <person name="Psurtseva N.V."/>
            <person name="Savinova O.S."/>
            <person name="Shakhova N.V."/>
            <person name="Tyazhelova T.V."/>
            <person name="Vasina D.V."/>
        </authorList>
    </citation>
    <scope>NUCLEOTIDE SEQUENCE [LARGE SCALE GENOMIC DNA]</scope>
    <source>
        <strain evidence="2 3">LE-BIN_3174</strain>
    </source>
</reference>
<dbReference type="EMBL" id="RWJN01000182">
    <property type="protein sequence ID" value="TCD65407.1"/>
    <property type="molecule type" value="Genomic_DNA"/>
</dbReference>